<gene>
    <name evidence="1" type="ORF">HG535_0B02240</name>
</gene>
<proteinExistence type="predicted"/>
<accession>A0A7H9AY60</accession>
<evidence type="ECO:0000313" key="1">
    <source>
        <dbReference type="EMBL" id="QLG71186.1"/>
    </source>
</evidence>
<protein>
    <submittedName>
        <fullName evidence="1">Uncharacterized protein</fullName>
    </submittedName>
</protein>
<dbReference type="RefSeq" id="XP_037142914.1">
    <property type="nucleotide sequence ID" value="XM_037287019.1"/>
</dbReference>
<sequence>MEATAQGLSVLDIRSDAEVVDENENEPVSHKEGTLKEKLSSEGIPFETTTADLIRLLKDETIIKNRDIRYFLISESAIIALFATQAGPSLINHDFAVSHDPPISPAATSVLRRQWEINDYIFCKFLLFVLENRNFVFNVKEFNRPRYKASLGFLTENVIHNSSLVLASDYNLLYDYLRTIKDTMLLDWLVLTMRIGDGDKYLQQTVNDYHKNFEITNCYRNYYSYYTLVEQGAKQSKISALKFSNFFKLFDPRSLSFDQPDSKKLDDTDFGKNNETVFSFNINQDGTLDFMSPKIRHDILSKALGLQKIDSPLLFTQFRILSGLIDPLTQPLPNDKHIISIDFLYQLTLGFMFPGIEELTQVDGLDWKFHTCFNMQKIIKRSMIRLNFDDFERLNSINNSDESINWRKQLNKWLPHGFSTQNLELIYMVDILAVYYIYKSYEHLPIQLNPFLSTLISMWKNLTCVILLGLEIDRLEEEHETFDTPLLVRATVRGATALRSVVAAVLNGHVEYYKHDFKHESVNTFMSPYGRKLCQGALYADLRSHAAAILALGTDLEDVTELLADLQAGDRFDEDVRYMFEYEYDDFNDSDLEENDSRINDNSTKGKMPIQRRCNCLFDDDVMEHEGDYNESNESEFENGEELKQNQFGSHMKLLTTGKSQAVRHPNSFEFDYSGKDWRDIPRGRNFYYFESYKFIKNPDLEIIISLTLKASSSRLEEDESLLLLRSVASCVKNEQDELLLSDFFSEPKSHVDRNKDGEEDEKHFVQPDDIYDLWCLESTFEKVIQRNPHLAWRLMDEMLVCSGYRRVLIWFITHMKLKFPVIEYIYELVMGLRGSSISEYSHSTLQSGLDRTPSRKNIEKEMLLLPFSRQDLIELSNIETKMLMQEFFTNAAISLSEKSNEANEGQNGEGETDISLYDVELMKLICSMVRTFIAEGKLDFSESESAFELQALLMNWLTIIPEARSLFFDLKTKLGEMNSNFEKVNGQGALNATALEDPATQETNDNIDEKNFEYNKKLMNLLPLPLKDNEANVENAAVQTLRNFINRFPFTSSKPSIGRKLIYENDEILPMAKTERPLDLHNYLLKFDAKYKSICISENEAPNQIVGS</sequence>
<dbReference type="OrthoDB" id="3980110at2759"/>
<dbReference type="AlphaFoldDB" id="A0A7H9AY60"/>
<reference evidence="1 2" key="1">
    <citation type="submission" date="2020-07" db="EMBL/GenBank/DDBJ databases">
        <title>The yeast mating-type switching endonuclease HO is a domesticated member of an unorthodox homing genetic element family.</title>
        <authorList>
            <person name="Coughlan A.Y."/>
            <person name="Lombardi L."/>
            <person name="Braun-Galleani S."/>
            <person name="Martos A.R."/>
            <person name="Galeote V."/>
            <person name="Bigey F."/>
            <person name="Dequin S."/>
            <person name="Byrne K.P."/>
            <person name="Wolfe K.H."/>
        </authorList>
    </citation>
    <scope>NUCLEOTIDE SEQUENCE [LARGE SCALE GENOMIC DNA]</scope>
    <source>
        <strain evidence="1 2">NRRL Y-6702</strain>
    </source>
</reference>
<dbReference type="KEGG" id="zmk:HG535_0B02240"/>
<dbReference type="GeneID" id="59234847"/>
<keyword evidence="2" id="KW-1185">Reference proteome</keyword>
<name>A0A7H9AY60_ZYGMR</name>
<dbReference type="EMBL" id="CP058605">
    <property type="protein sequence ID" value="QLG71186.1"/>
    <property type="molecule type" value="Genomic_DNA"/>
</dbReference>
<organism evidence="1 2">
    <name type="scientific">Zygotorulaspora mrakii</name>
    <name type="common">Zygosaccharomyces mrakii</name>
    <dbReference type="NCBI Taxonomy" id="42260"/>
    <lineage>
        <taxon>Eukaryota</taxon>
        <taxon>Fungi</taxon>
        <taxon>Dikarya</taxon>
        <taxon>Ascomycota</taxon>
        <taxon>Saccharomycotina</taxon>
        <taxon>Saccharomycetes</taxon>
        <taxon>Saccharomycetales</taxon>
        <taxon>Saccharomycetaceae</taxon>
        <taxon>Zygotorulaspora</taxon>
    </lineage>
</organism>
<evidence type="ECO:0000313" key="2">
    <source>
        <dbReference type="Proteomes" id="UP000509704"/>
    </source>
</evidence>
<dbReference type="Proteomes" id="UP000509704">
    <property type="component" value="Chromosome 2"/>
</dbReference>